<dbReference type="EMBL" id="JAPQER010000004">
    <property type="protein sequence ID" value="MCY6484920.1"/>
    <property type="molecule type" value="Genomic_DNA"/>
</dbReference>
<evidence type="ECO:0000256" key="1">
    <source>
        <dbReference type="SAM" id="MobiDB-lite"/>
    </source>
</evidence>
<organism evidence="2 3">
    <name type="scientific">Clostridium aestuarii</name>
    <dbReference type="NCBI Taxonomy" id="338193"/>
    <lineage>
        <taxon>Bacteria</taxon>
        <taxon>Bacillati</taxon>
        <taxon>Bacillota</taxon>
        <taxon>Clostridia</taxon>
        <taxon>Eubacteriales</taxon>
        <taxon>Clostridiaceae</taxon>
        <taxon>Clostridium</taxon>
    </lineage>
</organism>
<dbReference type="Proteomes" id="UP001078443">
    <property type="component" value="Unassembled WGS sequence"/>
</dbReference>
<accession>A0ABT4D0Z7</accession>
<gene>
    <name evidence="2" type="ORF">OW763_11260</name>
</gene>
<feature type="region of interest" description="Disordered" evidence="1">
    <location>
        <begin position="223"/>
        <end position="267"/>
    </location>
</feature>
<evidence type="ECO:0000313" key="2">
    <source>
        <dbReference type="EMBL" id="MCY6484920.1"/>
    </source>
</evidence>
<evidence type="ECO:0000313" key="3">
    <source>
        <dbReference type="Proteomes" id="UP001078443"/>
    </source>
</evidence>
<dbReference type="RefSeq" id="WP_268041242.1">
    <property type="nucleotide sequence ID" value="NZ_JAPQER010000004.1"/>
</dbReference>
<reference evidence="2" key="1">
    <citation type="submission" date="2022-12" db="EMBL/GenBank/DDBJ databases">
        <authorList>
            <person name="Wang J."/>
        </authorList>
    </citation>
    <scope>NUCLEOTIDE SEQUENCE</scope>
    <source>
        <strain evidence="2">HY-45-18</strain>
    </source>
</reference>
<protein>
    <recommendedName>
        <fullName evidence="4">Transmembrane protein</fullName>
    </recommendedName>
</protein>
<keyword evidence="3" id="KW-1185">Reference proteome</keyword>
<evidence type="ECO:0008006" key="4">
    <source>
        <dbReference type="Google" id="ProtNLM"/>
    </source>
</evidence>
<feature type="compositionally biased region" description="Low complexity" evidence="1">
    <location>
        <begin position="231"/>
        <end position="245"/>
    </location>
</feature>
<proteinExistence type="predicted"/>
<feature type="compositionally biased region" description="Basic and acidic residues" evidence="1">
    <location>
        <begin position="246"/>
        <end position="267"/>
    </location>
</feature>
<sequence>MASKRDYSRYFIILQEDEKGYSIDSNRFPTGYAKIEKKSNKCKVSYYVQNLKKDKEPYYMVLICSKKSEKKLIKLGEMNIDEYGRTEISYEYQINNIANIGISVDKIKGACVVKVKESTVHSVLVGFVSGVKIDNWAKYPLIEGKQQRNTDENEEVDEKKESIVNTSKLKVEKDEEVKNRENIKSKVRDDIKIQKDYNIENNNIVKDKETKIEEIKNKDDIKNKTRESETNNSKNVKNSNNNDVKNSNDNDVKNSNDNDVNGKKEENRIFEEYEKNIEEIKNINNEAESLDNTNHILEDDTFVSDTDNESYNRSVDYTPINRNYPTGTEGKFFKKIAEGLEEVEDICPEVGSCKWYKVHLRDLQNMNCVSDKNKYTIIYYPMACYYPYIMRHGHYIVGYKYDTDGKMKYLVYGVPGTKSIEDQPFRGMTGFVTWACAEEEDDEKNSLGYWLMFYDFKNSRIMIPIKKN</sequence>
<comment type="caution">
    <text evidence="2">The sequence shown here is derived from an EMBL/GenBank/DDBJ whole genome shotgun (WGS) entry which is preliminary data.</text>
</comment>
<name>A0ABT4D0Z7_9CLOT</name>